<feature type="region of interest" description="Disordered" evidence="1">
    <location>
        <begin position="65"/>
        <end position="103"/>
    </location>
</feature>
<feature type="region of interest" description="Disordered" evidence="1">
    <location>
        <begin position="127"/>
        <end position="149"/>
    </location>
</feature>
<proteinExistence type="predicted"/>
<dbReference type="Proteomes" id="UP001222027">
    <property type="component" value="Unassembled WGS sequence"/>
</dbReference>
<protein>
    <submittedName>
        <fullName evidence="2">Uncharacterized protein</fullName>
    </submittedName>
</protein>
<organism evidence="2 3">
    <name type="scientific">Ensete ventricosum</name>
    <name type="common">Abyssinian banana</name>
    <name type="synonym">Musa ensete</name>
    <dbReference type="NCBI Taxonomy" id="4639"/>
    <lineage>
        <taxon>Eukaryota</taxon>
        <taxon>Viridiplantae</taxon>
        <taxon>Streptophyta</taxon>
        <taxon>Embryophyta</taxon>
        <taxon>Tracheophyta</taxon>
        <taxon>Spermatophyta</taxon>
        <taxon>Magnoliopsida</taxon>
        <taxon>Liliopsida</taxon>
        <taxon>Zingiberales</taxon>
        <taxon>Musaceae</taxon>
        <taxon>Ensete</taxon>
    </lineage>
</organism>
<comment type="caution">
    <text evidence="2">The sequence shown here is derived from an EMBL/GenBank/DDBJ whole genome shotgun (WGS) entry which is preliminary data.</text>
</comment>
<feature type="compositionally biased region" description="Polar residues" evidence="1">
    <location>
        <begin position="1"/>
        <end position="15"/>
    </location>
</feature>
<reference evidence="2 3" key="1">
    <citation type="submission" date="2022-12" db="EMBL/GenBank/DDBJ databases">
        <title>Chromosome-scale assembly of the Ensete ventricosum genome.</title>
        <authorList>
            <person name="Dussert Y."/>
            <person name="Stocks J."/>
            <person name="Wendawek A."/>
            <person name="Woldeyes F."/>
            <person name="Nichols R.A."/>
            <person name="Borrell J.S."/>
        </authorList>
    </citation>
    <scope>NUCLEOTIDE SEQUENCE [LARGE SCALE GENOMIC DNA]</scope>
    <source>
        <strain evidence="3">cv. Maze</strain>
        <tissue evidence="2">Seeds</tissue>
    </source>
</reference>
<dbReference type="PANTHER" id="PTHR33738:SF8">
    <property type="entry name" value="OS05G0454500 PROTEIN"/>
    <property type="match status" value="1"/>
</dbReference>
<dbReference type="PANTHER" id="PTHR33738">
    <property type="entry name" value="EMB|CAB82975.1"/>
    <property type="match status" value="1"/>
</dbReference>
<dbReference type="AlphaFoldDB" id="A0AAV8R569"/>
<sequence>MEGDNNCSPSFTSQADEVPGRKGANPSSSSPGYFSTVIPPASAVIAKDLSHSDFCWTLNKQRNEGASASAQRATSDCKSQGCPTKRQVTKNKDGKSVHPNESVESPCFGSSVHYGGRDFYMSSSSVQTSETSVSYKTDDGGDWGNKHAADRGEWWQGSLYY</sequence>
<name>A0AAV8R569_ENSVE</name>
<evidence type="ECO:0000313" key="3">
    <source>
        <dbReference type="Proteomes" id="UP001222027"/>
    </source>
</evidence>
<keyword evidence="3" id="KW-1185">Reference proteome</keyword>
<accession>A0AAV8R569</accession>
<evidence type="ECO:0000256" key="1">
    <source>
        <dbReference type="SAM" id="MobiDB-lite"/>
    </source>
</evidence>
<dbReference type="EMBL" id="JAQQAF010000004">
    <property type="protein sequence ID" value="KAJ8491627.1"/>
    <property type="molecule type" value="Genomic_DNA"/>
</dbReference>
<feature type="compositionally biased region" description="Polar residues" evidence="1">
    <location>
        <begin position="65"/>
        <end position="82"/>
    </location>
</feature>
<feature type="region of interest" description="Disordered" evidence="1">
    <location>
        <begin position="1"/>
        <end position="36"/>
    </location>
</feature>
<feature type="compositionally biased region" description="Basic and acidic residues" evidence="1">
    <location>
        <begin position="136"/>
        <end position="149"/>
    </location>
</feature>
<evidence type="ECO:0000313" key="2">
    <source>
        <dbReference type="EMBL" id="KAJ8491627.1"/>
    </source>
</evidence>
<gene>
    <name evidence="2" type="ORF">OPV22_013348</name>
</gene>